<gene>
    <name evidence="1" type="ORF">A2717_03540</name>
</gene>
<evidence type="ECO:0000313" key="2">
    <source>
        <dbReference type="Proteomes" id="UP000177610"/>
    </source>
</evidence>
<accession>A0A1F5N7Q9</accession>
<name>A0A1F5N7Q9_9BACT</name>
<dbReference type="Proteomes" id="UP000177610">
    <property type="component" value="Unassembled WGS sequence"/>
</dbReference>
<proteinExistence type="predicted"/>
<dbReference type="AlphaFoldDB" id="A0A1F5N7Q9"/>
<organism evidence="1 2">
    <name type="scientific">Candidatus Doudnabacteria bacterium RIFCSPHIGHO2_01_FULL_41_86</name>
    <dbReference type="NCBI Taxonomy" id="1817821"/>
    <lineage>
        <taxon>Bacteria</taxon>
        <taxon>Candidatus Doudnaibacteriota</taxon>
    </lineage>
</organism>
<reference evidence="1 2" key="1">
    <citation type="journal article" date="2016" name="Nat. Commun.">
        <title>Thousands of microbial genomes shed light on interconnected biogeochemical processes in an aquifer system.</title>
        <authorList>
            <person name="Anantharaman K."/>
            <person name="Brown C.T."/>
            <person name="Hug L.A."/>
            <person name="Sharon I."/>
            <person name="Castelle C.J."/>
            <person name="Probst A.J."/>
            <person name="Thomas B.C."/>
            <person name="Singh A."/>
            <person name="Wilkins M.J."/>
            <person name="Karaoz U."/>
            <person name="Brodie E.L."/>
            <person name="Williams K.H."/>
            <person name="Hubbard S.S."/>
            <person name="Banfield J.F."/>
        </authorList>
    </citation>
    <scope>NUCLEOTIDE SEQUENCE [LARGE SCALE GENOMIC DNA]</scope>
</reference>
<protein>
    <submittedName>
        <fullName evidence="1">Uncharacterized protein</fullName>
    </submittedName>
</protein>
<sequence>MKLPRTNKIASLENEAEKAVRNFFGTFSEDIRRNWAELGQEIKIKRKTHHHVSQLTSPI</sequence>
<dbReference type="EMBL" id="MFEH01000005">
    <property type="protein sequence ID" value="OGE73679.1"/>
    <property type="molecule type" value="Genomic_DNA"/>
</dbReference>
<evidence type="ECO:0000313" key="1">
    <source>
        <dbReference type="EMBL" id="OGE73679.1"/>
    </source>
</evidence>
<comment type="caution">
    <text evidence="1">The sequence shown here is derived from an EMBL/GenBank/DDBJ whole genome shotgun (WGS) entry which is preliminary data.</text>
</comment>
<dbReference type="STRING" id="1817821.A2717_03540"/>